<dbReference type="Proteomes" id="UP000075243">
    <property type="component" value="Unassembled WGS sequence"/>
</dbReference>
<dbReference type="Gramene" id="C.cajan_45181.t">
    <property type="protein sequence ID" value="C.cajan_45181.t"/>
    <property type="gene ID" value="C.cajan_45181"/>
</dbReference>
<dbReference type="Gene3D" id="3.10.10.10">
    <property type="entry name" value="HIV Type 1 Reverse Transcriptase, subunit A, domain 1"/>
    <property type="match status" value="1"/>
</dbReference>
<sequence>MEACHILLGRPWQFDKQTHHDGLTNKIIFTHKGKKFVLHPLSPSQVMEDQVQMKAKQIVQEENFDTKPLHKTSLFLELSSQILMCRGTLTCTATSSLETSLPLEVKNLLKEFDDVFPKKQVQELLDKGWIQKSLSPCAVPVILVPKKDGKWRMCCDCRAINNIIIKYRAHGPPPSLTLMVK</sequence>
<evidence type="ECO:0000313" key="2">
    <source>
        <dbReference type="Proteomes" id="UP000075243"/>
    </source>
</evidence>
<protein>
    <submittedName>
        <fullName evidence="1">Transposon Ty3-I Gag-Pol polyprotein</fullName>
    </submittedName>
</protein>
<dbReference type="PANTHER" id="PTHR35046:SF9">
    <property type="entry name" value="RNA-DIRECTED DNA POLYMERASE"/>
    <property type="match status" value="1"/>
</dbReference>
<reference evidence="1" key="1">
    <citation type="journal article" date="2012" name="Nat. Biotechnol.">
        <title>Draft genome sequence of pigeonpea (Cajanus cajan), an orphan legume crop of resource-poor farmers.</title>
        <authorList>
            <person name="Varshney R.K."/>
            <person name="Chen W."/>
            <person name="Li Y."/>
            <person name="Bharti A.K."/>
            <person name="Saxena R.K."/>
            <person name="Schlueter J.A."/>
            <person name="Donoghue M.T."/>
            <person name="Azam S."/>
            <person name="Fan G."/>
            <person name="Whaley A.M."/>
            <person name="Farmer A.D."/>
            <person name="Sheridan J."/>
            <person name="Iwata A."/>
            <person name="Tuteja R."/>
            <person name="Penmetsa R.V."/>
            <person name="Wu W."/>
            <person name="Upadhyaya H.D."/>
            <person name="Yang S.P."/>
            <person name="Shah T."/>
            <person name="Saxena K.B."/>
            <person name="Michael T."/>
            <person name="McCombie W.R."/>
            <person name="Yang B."/>
            <person name="Zhang G."/>
            <person name="Yang H."/>
            <person name="Wang J."/>
            <person name="Spillane C."/>
            <person name="Cook D.R."/>
            <person name="May G.D."/>
            <person name="Xu X."/>
            <person name="Jackson S.A."/>
        </authorList>
    </citation>
    <scope>NUCLEOTIDE SEQUENCE [LARGE SCALE GENOMIC DNA]</scope>
</reference>
<organism evidence="1 2">
    <name type="scientific">Cajanus cajan</name>
    <name type="common">Pigeon pea</name>
    <name type="synonym">Cajanus indicus</name>
    <dbReference type="NCBI Taxonomy" id="3821"/>
    <lineage>
        <taxon>Eukaryota</taxon>
        <taxon>Viridiplantae</taxon>
        <taxon>Streptophyta</taxon>
        <taxon>Embryophyta</taxon>
        <taxon>Tracheophyta</taxon>
        <taxon>Spermatophyta</taxon>
        <taxon>Magnoliopsida</taxon>
        <taxon>eudicotyledons</taxon>
        <taxon>Gunneridae</taxon>
        <taxon>Pentapetalae</taxon>
        <taxon>rosids</taxon>
        <taxon>fabids</taxon>
        <taxon>Fabales</taxon>
        <taxon>Fabaceae</taxon>
        <taxon>Papilionoideae</taxon>
        <taxon>50 kb inversion clade</taxon>
        <taxon>NPAAA clade</taxon>
        <taxon>indigoferoid/millettioid clade</taxon>
        <taxon>Phaseoleae</taxon>
        <taxon>Cajanus</taxon>
    </lineage>
</organism>
<gene>
    <name evidence="1" type="ORF">KK1_048333</name>
</gene>
<keyword evidence="2" id="KW-1185">Reference proteome</keyword>
<evidence type="ECO:0000313" key="1">
    <source>
        <dbReference type="EMBL" id="KYP31381.1"/>
    </source>
</evidence>
<dbReference type="InterPro" id="IPR043502">
    <property type="entry name" value="DNA/RNA_pol_sf"/>
</dbReference>
<dbReference type="AlphaFoldDB" id="A0A151QM60"/>
<proteinExistence type="predicted"/>
<dbReference type="PANTHER" id="PTHR35046">
    <property type="entry name" value="ZINC KNUCKLE (CCHC-TYPE) FAMILY PROTEIN"/>
    <property type="match status" value="1"/>
</dbReference>
<dbReference type="SUPFAM" id="SSF56672">
    <property type="entry name" value="DNA/RNA polymerases"/>
    <property type="match status" value="1"/>
</dbReference>
<dbReference type="EMBL" id="KQ486058">
    <property type="protein sequence ID" value="KYP31381.1"/>
    <property type="molecule type" value="Genomic_DNA"/>
</dbReference>
<accession>A0A151QM60</accession>
<name>A0A151QM60_CAJCA</name>